<organism evidence="2 3">
    <name type="scientific">Marinobacter koreensis</name>
    <dbReference type="NCBI Taxonomy" id="335974"/>
    <lineage>
        <taxon>Bacteria</taxon>
        <taxon>Pseudomonadati</taxon>
        <taxon>Pseudomonadota</taxon>
        <taxon>Gammaproteobacteria</taxon>
        <taxon>Pseudomonadales</taxon>
        <taxon>Marinobacteraceae</taxon>
        <taxon>Marinobacter</taxon>
    </lineage>
</organism>
<dbReference type="InterPro" id="IPR013217">
    <property type="entry name" value="Methyltransf_12"/>
</dbReference>
<dbReference type="SUPFAM" id="SSF53335">
    <property type="entry name" value="S-adenosyl-L-methionine-dependent methyltransferases"/>
    <property type="match status" value="1"/>
</dbReference>
<dbReference type="EMBL" id="JBHSNL010000006">
    <property type="protein sequence ID" value="MFC5546671.1"/>
    <property type="molecule type" value="Genomic_DNA"/>
</dbReference>
<gene>
    <name evidence="2" type="ORF">ACFPQA_16515</name>
</gene>
<evidence type="ECO:0000259" key="1">
    <source>
        <dbReference type="Pfam" id="PF08242"/>
    </source>
</evidence>
<name>A0ABW0RQ51_9GAMM</name>
<keyword evidence="3" id="KW-1185">Reference proteome</keyword>
<dbReference type="NCBIfam" id="TIGR04345">
    <property type="entry name" value="ovoA_Cterm"/>
    <property type="match status" value="1"/>
</dbReference>
<dbReference type="Pfam" id="PF08242">
    <property type="entry name" value="Methyltransf_12"/>
    <property type="match status" value="1"/>
</dbReference>
<dbReference type="PANTHER" id="PTHR45445:SF2">
    <property type="entry name" value="METHYLTRANSFERASE TYPE 11 DOMAIN-CONTAINING PROTEIN"/>
    <property type="match status" value="1"/>
</dbReference>
<feature type="domain" description="Methyltransferase type 12" evidence="1">
    <location>
        <begin position="53"/>
        <end position="174"/>
    </location>
</feature>
<dbReference type="Proteomes" id="UP001596055">
    <property type="component" value="Unassembled WGS sequence"/>
</dbReference>
<dbReference type="CDD" id="cd02440">
    <property type="entry name" value="AdoMet_MTases"/>
    <property type="match status" value="1"/>
</dbReference>
<reference evidence="3" key="1">
    <citation type="journal article" date="2019" name="Int. J. Syst. Evol. Microbiol.">
        <title>The Global Catalogue of Microorganisms (GCM) 10K type strain sequencing project: providing services to taxonomists for standard genome sequencing and annotation.</title>
        <authorList>
            <consortium name="The Broad Institute Genomics Platform"/>
            <consortium name="The Broad Institute Genome Sequencing Center for Infectious Disease"/>
            <person name="Wu L."/>
            <person name="Ma J."/>
        </authorList>
    </citation>
    <scope>NUCLEOTIDE SEQUENCE [LARGE SCALE GENOMIC DNA]</scope>
    <source>
        <strain evidence="3">CGMCC 4.1799</strain>
    </source>
</reference>
<dbReference type="RefSeq" id="WP_248158934.1">
    <property type="nucleotide sequence ID" value="NZ_JAKZAJ010000004.1"/>
</dbReference>
<proteinExistence type="predicted"/>
<sequence>MAPADNYYENNTTLAQYLEFHFGETWHGEPNFPKELARLCIDAMDGRYPGKALDLGCACGRATFELATHFDHVDGIDFSDAFVRQASAMAREGRVRYARPEEGELFSHREVSLASLGLADTAGKVAFHQGDACQLGSGFGGYDLVLAANLIDRLYKPADFLTRIHERINDQGLLVIASPYTWLEEYTPKAEWVGGFVRNGEAYTTLDGLKDLLAPHFRLLLEPHSVPFVIRETRNKYQHSFSEVTVWEKREG</sequence>
<dbReference type="InterPro" id="IPR029063">
    <property type="entry name" value="SAM-dependent_MTases_sf"/>
</dbReference>
<dbReference type="InterPro" id="IPR027625">
    <property type="entry name" value="OvoA_Cterm"/>
</dbReference>
<protein>
    <submittedName>
        <fullName evidence="2">4-mercaptohistidine N1-methyltransferase</fullName>
    </submittedName>
</protein>
<dbReference type="Gene3D" id="3.40.50.150">
    <property type="entry name" value="Vaccinia Virus protein VP39"/>
    <property type="match status" value="1"/>
</dbReference>
<evidence type="ECO:0000313" key="3">
    <source>
        <dbReference type="Proteomes" id="UP001596055"/>
    </source>
</evidence>
<comment type="caution">
    <text evidence="2">The sequence shown here is derived from an EMBL/GenBank/DDBJ whole genome shotgun (WGS) entry which is preliminary data.</text>
</comment>
<evidence type="ECO:0000313" key="2">
    <source>
        <dbReference type="EMBL" id="MFC5546671.1"/>
    </source>
</evidence>
<accession>A0ABW0RQ51</accession>
<dbReference type="PANTHER" id="PTHR45445">
    <property type="match status" value="1"/>
</dbReference>